<accession>A0A381ECH0</accession>
<dbReference type="Pfam" id="PF09346">
    <property type="entry name" value="SMI1_KNR4"/>
    <property type="match status" value="1"/>
</dbReference>
<proteinExistence type="predicted"/>
<protein>
    <recommendedName>
        <fullName evidence="1">Knr4/Smi1-like domain-containing protein</fullName>
    </recommendedName>
</protein>
<organism evidence="2 3">
    <name type="scientific">Cardiobacterium valvarum</name>
    <dbReference type="NCBI Taxonomy" id="194702"/>
    <lineage>
        <taxon>Bacteria</taxon>
        <taxon>Pseudomonadati</taxon>
        <taxon>Pseudomonadota</taxon>
        <taxon>Gammaproteobacteria</taxon>
        <taxon>Cardiobacteriales</taxon>
        <taxon>Cardiobacteriaceae</taxon>
        <taxon>Cardiobacterium</taxon>
    </lineage>
</organism>
<dbReference type="EMBL" id="UFUW01000001">
    <property type="protein sequence ID" value="SUX24724.1"/>
    <property type="molecule type" value="Genomic_DNA"/>
</dbReference>
<name>A0A381ECH0_9GAMM</name>
<dbReference type="RefSeq" id="WP_115612196.1">
    <property type="nucleotide sequence ID" value="NZ_JBHLZC010000003.1"/>
</dbReference>
<reference evidence="2 3" key="1">
    <citation type="submission" date="2018-06" db="EMBL/GenBank/DDBJ databases">
        <authorList>
            <consortium name="Pathogen Informatics"/>
            <person name="Doyle S."/>
        </authorList>
    </citation>
    <scope>NUCLEOTIDE SEQUENCE [LARGE SCALE GENOMIC DNA]</scope>
    <source>
        <strain evidence="2 3">NCTC13294</strain>
    </source>
</reference>
<dbReference type="InterPro" id="IPR018958">
    <property type="entry name" value="Knr4/Smi1-like_dom"/>
</dbReference>
<evidence type="ECO:0000259" key="1">
    <source>
        <dbReference type="Pfam" id="PF09346"/>
    </source>
</evidence>
<dbReference type="Gene3D" id="3.40.1580.10">
    <property type="entry name" value="SMI1/KNR4-like"/>
    <property type="match status" value="1"/>
</dbReference>
<keyword evidence="3" id="KW-1185">Reference proteome</keyword>
<gene>
    <name evidence="2" type="ORF">NCTC13294_02027</name>
</gene>
<evidence type="ECO:0000313" key="2">
    <source>
        <dbReference type="EMBL" id="SUX24724.1"/>
    </source>
</evidence>
<dbReference type="AlphaFoldDB" id="A0A381ECH0"/>
<dbReference type="Proteomes" id="UP000254572">
    <property type="component" value="Unassembled WGS sequence"/>
</dbReference>
<dbReference type="InterPro" id="IPR037883">
    <property type="entry name" value="Knr4/Smi1-like_sf"/>
</dbReference>
<feature type="domain" description="Knr4/Smi1-like" evidence="1">
    <location>
        <begin position="23"/>
        <end position="137"/>
    </location>
</feature>
<evidence type="ECO:0000313" key="3">
    <source>
        <dbReference type="Proteomes" id="UP000254572"/>
    </source>
</evidence>
<dbReference type="SUPFAM" id="SSF160631">
    <property type="entry name" value="SMI1/KNR4-like"/>
    <property type="match status" value="1"/>
</dbReference>
<dbReference type="OrthoDB" id="7066145at2"/>
<sequence length="171" mass="19962">MINLTALPIEYHEQDTRKQLYRATAAQIAACEEALHFHFENDYKNLLLQYGEGTIAYCIRTYSPEKIQREQNEWLARISEYWFWDDGADILSKAQVQDSICLADTFNGDEIIYRDGHYYILPRDSETIYPVGDTFTTVADWFMTSGVIYEPIPANEWTFTPFTSNRDKDDA</sequence>